<dbReference type="eggNOG" id="COG1918">
    <property type="taxonomic scope" value="Bacteria"/>
</dbReference>
<dbReference type="SMART" id="SM00899">
    <property type="entry name" value="FeoA"/>
    <property type="match status" value="1"/>
</dbReference>
<gene>
    <name evidence="3" type="ordered locus">SpiBuddy_0018</name>
</gene>
<dbReference type="KEGG" id="sbu:SpiBuddy_0018"/>
<dbReference type="Proteomes" id="UP000008466">
    <property type="component" value="Chromosome"/>
</dbReference>
<dbReference type="PANTHER" id="PTHR42954:SF2">
    <property type="entry name" value="FE(2+) TRANSPORT PROTEIN A"/>
    <property type="match status" value="1"/>
</dbReference>
<proteinExistence type="predicted"/>
<evidence type="ECO:0000256" key="1">
    <source>
        <dbReference type="ARBA" id="ARBA00023004"/>
    </source>
</evidence>
<dbReference type="Pfam" id="PF04023">
    <property type="entry name" value="FeoA"/>
    <property type="match status" value="1"/>
</dbReference>
<evidence type="ECO:0000313" key="4">
    <source>
        <dbReference type="Proteomes" id="UP000008466"/>
    </source>
</evidence>
<keyword evidence="1" id="KW-0408">Iron</keyword>
<dbReference type="AlphaFoldDB" id="F0RX14"/>
<dbReference type="EMBL" id="CP002541">
    <property type="protein sequence ID" value="ADY11864.1"/>
    <property type="molecule type" value="Genomic_DNA"/>
</dbReference>
<name>F0RX14_SPHGB</name>
<dbReference type="STRING" id="158189.SpiBuddy_0018"/>
<dbReference type="GO" id="GO:0046914">
    <property type="term" value="F:transition metal ion binding"/>
    <property type="evidence" value="ECO:0007669"/>
    <property type="project" value="InterPro"/>
</dbReference>
<keyword evidence="4" id="KW-1185">Reference proteome</keyword>
<dbReference type="Gene3D" id="2.30.30.90">
    <property type="match status" value="1"/>
</dbReference>
<dbReference type="InterPro" id="IPR038157">
    <property type="entry name" value="FeoA_core_dom"/>
</dbReference>
<dbReference type="InterPro" id="IPR008988">
    <property type="entry name" value="Transcriptional_repressor_C"/>
</dbReference>
<sequence length="74" mass="8327">MTLGDLRPKQKARVLKIGTQGQLRQRILDMGITPMVEVELIKVAPLGDPLEFLVRGYQLSLRKSDALLIEVEKV</sequence>
<dbReference type="InterPro" id="IPR052713">
    <property type="entry name" value="FeoA"/>
</dbReference>
<accession>F0RX14</accession>
<evidence type="ECO:0000313" key="3">
    <source>
        <dbReference type="EMBL" id="ADY11864.1"/>
    </source>
</evidence>
<reference evidence="4" key="1">
    <citation type="submission" date="2011-02" db="EMBL/GenBank/DDBJ databases">
        <title>Complete sequence of Spirochaeta sp. Buddy.</title>
        <authorList>
            <person name="Lucas S."/>
            <person name="Copeland A."/>
            <person name="Lapidus A."/>
            <person name="Cheng J.-F."/>
            <person name="Goodwin L."/>
            <person name="Pitluck S."/>
            <person name="Zeytun A."/>
            <person name="Detter J.C."/>
            <person name="Han C."/>
            <person name="Tapia R."/>
            <person name="Land M."/>
            <person name="Hauser L."/>
            <person name="Kyrpides N."/>
            <person name="Ivanova N."/>
            <person name="Mikhailova N."/>
            <person name="Pagani I."/>
            <person name="Ritalahti K.M."/>
            <person name="Loeffler F.E."/>
            <person name="Woyke T."/>
        </authorList>
    </citation>
    <scope>NUCLEOTIDE SEQUENCE [LARGE SCALE GENOMIC DNA]</scope>
    <source>
        <strain evidence="4">ATCC BAA-1886 / DSM 22777 / Buddy</strain>
    </source>
</reference>
<dbReference type="PANTHER" id="PTHR42954">
    <property type="entry name" value="FE(2+) TRANSPORT PROTEIN A"/>
    <property type="match status" value="1"/>
</dbReference>
<organism evidence="3 4">
    <name type="scientific">Sphaerochaeta globosa (strain ATCC BAA-1886 / DSM 22777 / Buddy)</name>
    <name type="common">Spirochaeta sp. (strain Buddy)</name>
    <dbReference type="NCBI Taxonomy" id="158189"/>
    <lineage>
        <taxon>Bacteria</taxon>
        <taxon>Pseudomonadati</taxon>
        <taxon>Spirochaetota</taxon>
        <taxon>Spirochaetia</taxon>
        <taxon>Spirochaetales</taxon>
        <taxon>Sphaerochaetaceae</taxon>
        <taxon>Sphaerochaeta</taxon>
    </lineage>
</organism>
<protein>
    <submittedName>
        <fullName evidence="3">FeoA family protein</fullName>
    </submittedName>
</protein>
<dbReference type="InterPro" id="IPR007167">
    <property type="entry name" value="Fe-transptr_FeoA-like"/>
</dbReference>
<dbReference type="HOGENOM" id="CLU_150646_12_4_12"/>
<feature type="domain" description="Ferrous iron transporter FeoA-like" evidence="2">
    <location>
        <begin position="1"/>
        <end position="73"/>
    </location>
</feature>
<evidence type="ECO:0000259" key="2">
    <source>
        <dbReference type="SMART" id="SM00899"/>
    </source>
</evidence>
<dbReference type="RefSeq" id="WP_013605717.1">
    <property type="nucleotide sequence ID" value="NC_015152.1"/>
</dbReference>
<dbReference type="SUPFAM" id="SSF50037">
    <property type="entry name" value="C-terminal domain of transcriptional repressors"/>
    <property type="match status" value="1"/>
</dbReference>
<dbReference type="OrthoDB" id="9811076at2"/>